<dbReference type="PROSITE" id="PS00688">
    <property type="entry name" value="SIGMA54_INTERACT_3"/>
    <property type="match status" value="1"/>
</dbReference>
<evidence type="ECO:0000256" key="3">
    <source>
        <dbReference type="ARBA" id="ARBA00022491"/>
    </source>
</evidence>
<dbReference type="PANTHER" id="PTHR32071:SF3">
    <property type="entry name" value="HTH-TYPE TRANSCRIPTIONAL REGULATORY PROTEIN TYRR"/>
    <property type="match status" value="1"/>
</dbReference>
<keyword evidence="3" id="KW-0678">Repressor</keyword>
<dbReference type="Proteomes" id="UP000294619">
    <property type="component" value="Unassembled WGS sequence"/>
</dbReference>
<dbReference type="Pfam" id="PF00158">
    <property type="entry name" value="Sigma54_activat"/>
    <property type="match status" value="1"/>
</dbReference>
<name>A0A4R3Y6S7_9PAST</name>
<evidence type="ECO:0000256" key="7">
    <source>
        <dbReference type="ARBA" id="ARBA00023015"/>
    </source>
</evidence>
<evidence type="ECO:0000256" key="1">
    <source>
        <dbReference type="ARBA" id="ARBA00004496"/>
    </source>
</evidence>
<dbReference type="AlphaFoldDB" id="A0A4R3Y6S7"/>
<dbReference type="Gene3D" id="1.10.8.60">
    <property type="match status" value="1"/>
</dbReference>
<dbReference type="RefSeq" id="WP_232517244.1">
    <property type="nucleotide sequence ID" value="NZ_LEKL01000030.1"/>
</dbReference>
<comment type="caution">
    <text evidence="12">The sequence shown here is derived from an EMBL/GenBank/DDBJ whole genome shotgun (WGS) entry which is preliminary data.</text>
</comment>
<dbReference type="InterPro" id="IPR009057">
    <property type="entry name" value="Homeodomain-like_sf"/>
</dbReference>
<evidence type="ECO:0000256" key="9">
    <source>
        <dbReference type="ARBA" id="ARBA00023163"/>
    </source>
</evidence>
<dbReference type="InterPro" id="IPR058031">
    <property type="entry name" value="AAA_lid_NorR"/>
</dbReference>
<dbReference type="InterPro" id="IPR027417">
    <property type="entry name" value="P-loop_NTPase"/>
</dbReference>
<keyword evidence="4" id="KW-0547">Nucleotide-binding</keyword>
<keyword evidence="8" id="KW-0238">DNA-binding</keyword>
<dbReference type="NCBIfam" id="TIGR04381">
    <property type="entry name" value="HTH_TypR"/>
    <property type="match status" value="1"/>
</dbReference>
<keyword evidence="2" id="KW-0963">Cytoplasm</keyword>
<dbReference type="InterPro" id="IPR025944">
    <property type="entry name" value="Sigma_54_int_dom_CS"/>
</dbReference>
<dbReference type="SMART" id="SM00382">
    <property type="entry name" value="AAA"/>
    <property type="match status" value="1"/>
</dbReference>
<evidence type="ECO:0000256" key="4">
    <source>
        <dbReference type="ARBA" id="ARBA00022741"/>
    </source>
</evidence>
<dbReference type="GO" id="GO:0006355">
    <property type="term" value="P:regulation of DNA-templated transcription"/>
    <property type="evidence" value="ECO:0007669"/>
    <property type="project" value="InterPro"/>
</dbReference>
<reference evidence="12 13" key="1">
    <citation type="submission" date="2019-03" db="EMBL/GenBank/DDBJ databases">
        <title>Genomic Encyclopedia of Type Strains, Phase IV (KMG-IV): sequencing the most valuable type-strain genomes for metagenomic binning, comparative biology and taxonomic classification.</title>
        <authorList>
            <person name="Goeker M."/>
        </authorList>
    </citation>
    <scope>NUCLEOTIDE SEQUENCE [LARGE SCALE GENOMIC DNA]</scope>
    <source>
        <strain evidence="12 13">DSM 28140</strain>
    </source>
</reference>
<protein>
    <recommendedName>
        <fullName evidence="10">HTH-type transcriptional regulatory protein TyrR</fullName>
    </recommendedName>
</protein>
<dbReference type="GO" id="GO:0003677">
    <property type="term" value="F:DNA binding"/>
    <property type="evidence" value="ECO:0007669"/>
    <property type="project" value="UniProtKB-KW"/>
</dbReference>
<dbReference type="InterPro" id="IPR002078">
    <property type="entry name" value="Sigma_54_int"/>
</dbReference>
<proteinExistence type="predicted"/>
<comment type="subcellular location">
    <subcellularLocation>
        <location evidence="1">Cytoplasm</location>
    </subcellularLocation>
</comment>
<dbReference type="EMBL" id="SMCP01000006">
    <property type="protein sequence ID" value="TCV86588.1"/>
    <property type="molecule type" value="Genomic_DNA"/>
</dbReference>
<dbReference type="InterPro" id="IPR025662">
    <property type="entry name" value="Sigma_54_int_dom_ATP-bd_1"/>
</dbReference>
<dbReference type="GO" id="GO:0005737">
    <property type="term" value="C:cytoplasm"/>
    <property type="evidence" value="ECO:0007669"/>
    <property type="project" value="UniProtKB-SubCell"/>
</dbReference>
<dbReference type="FunFam" id="3.40.50.300:FF:000006">
    <property type="entry name" value="DNA-binding transcriptional regulator NtrC"/>
    <property type="match status" value="1"/>
</dbReference>
<keyword evidence="5" id="KW-0058">Aromatic hydrocarbons catabolism</keyword>
<evidence type="ECO:0000256" key="5">
    <source>
        <dbReference type="ARBA" id="ARBA00022797"/>
    </source>
</evidence>
<dbReference type="Pfam" id="PF25601">
    <property type="entry name" value="AAA_lid_14"/>
    <property type="match status" value="1"/>
</dbReference>
<dbReference type="PANTHER" id="PTHR32071">
    <property type="entry name" value="TRANSCRIPTIONAL REGULATORY PROTEIN"/>
    <property type="match status" value="1"/>
</dbReference>
<dbReference type="PROSITE" id="PS50045">
    <property type="entry name" value="SIGMA54_INTERACT_4"/>
    <property type="match status" value="1"/>
</dbReference>
<organism evidence="12 13">
    <name type="scientific">Testudinibacter aquarius</name>
    <dbReference type="NCBI Taxonomy" id="1524974"/>
    <lineage>
        <taxon>Bacteria</taxon>
        <taxon>Pseudomonadati</taxon>
        <taxon>Pseudomonadota</taxon>
        <taxon>Gammaproteobacteria</taxon>
        <taxon>Pasteurellales</taxon>
        <taxon>Pasteurellaceae</taxon>
        <taxon>Testudinibacter</taxon>
    </lineage>
</organism>
<dbReference type="SUPFAM" id="SSF52540">
    <property type="entry name" value="P-loop containing nucleoside triphosphate hydrolases"/>
    <property type="match status" value="1"/>
</dbReference>
<dbReference type="InterPro" id="IPR030828">
    <property type="entry name" value="HTH_TyrR"/>
</dbReference>
<dbReference type="CDD" id="cd00009">
    <property type="entry name" value="AAA"/>
    <property type="match status" value="1"/>
</dbReference>
<gene>
    <name evidence="12" type="ORF">EDC16_106145</name>
</gene>
<sequence length="324" mass="36838">MMLNKNNQQSVLPPAEILVEVVAESVEMQQLLRQLNQFSRSDAPLLIQGETGTGKDLLAKLCYQWSKRHAEKFIAVNCAGLPPEAAEQEMFGDSTHGNSSCGFFEYANNGTVLLDSINELSLSLQAKLLRFLNDGSYRRVGEEQEHSADVRVICTSQKPLAYYVEKGELREDLYHRLNVLSLNIPPLRQHKQDIPHLVAFFLPKICQQLQIAVPNYDNRYLDSLTAYHWPGNIRELYNLLYRSVVSMETEQQLPLPDFSGKVNSAEWVLSEYEGLSLEQIINQFESGILKQFYNVYPSTRKLANRLGISHTTIANKLKQYGIGK</sequence>
<dbReference type="PROSITE" id="PS00675">
    <property type="entry name" value="SIGMA54_INTERACT_1"/>
    <property type="match status" value="1"/>
</dbReference>
<dbReference type="GO" id="GO:0005524">
    <property type="term" value="F:ATP binding"/>
    <property type="evidence" value="ECO:0007669"/>
    <property type="project" value="UniProtKB-KW"/>
</dbReference>
<dbReference type="Pfam" id="PF18024">
    <property type="entry name" value="HTH_50"/>
    <property type="match status" value="1"/>
</dbReference>
<dbReference type="Gene3D" id="1.10.10.60">
    <property type="entry name" value="Homeodomain-like"/>
    <property type="match status" value="1"/>
</dbReference>
<evidence type="ECO:0000256" key="2">
    <source>
        <dbReference type="ARBA" id="ARBA00022490"/>
    </source>
</evidence>
<accession>A0A4R3Y6S7</accession>
<keyword evidence="7" id="KW-0805">Transcription regulation</keyword>
<evidence type="ECO:0000313" key="12">
    <source>
        <dbReference type="EMBL" id="TCV86588.1"/>
    </source>
</evidence>
<evidence type="ECO:0000256" key="10">
    <source>
        <dbReference type="ARBA" id="ARBA00029500"/>
    </source>
</evidence>
<dbReference type="SUPFAM" id="SSF46689">
    <property type="entry name" value="Homeodomain-like"/>
    <property type="match status" value="1"/>
</dbReference>
<dbReference type="Gene3D" id="3.40.50.300">
    <property type="entry name" value="P-loop containing nucleotide triphosphate hydrolases"/>
    <property type="match status" value="1"/>
</dbReference>
<dbReference type="InterPro" id="IPR003593">
    <property type="entry name" value="AAA+_ATPase"/>
</dbReference>
<keyword evidence="6" id="KW-0067">ATP-binding</keyword>
<evidence type="ECO:0000313" key="13">
    <source>
        <dbReference type="Proteomes" id="UP000294619"/>
    </source>
</evidence>
<keyword evidence="9" id="KW-0804">Transcription</keyword>
<evidence type="ECO:0000256" key="6">
    <source>
        <dbReference type="ARBA" id="ARBA00022840"/>
    </source>
</evidence>
<evidence type="ECO:0000256" key="8">
    <source>
        <dbReference type="ARBA" id="ARBA00023125"/>
    </source>
</evidence>
<evidence type="ECO:0000259" key="11">
    <source>
        <dbReference type="PROSITE" id="PS50045"/>
    </source>
</evidence>
<feature type="domain" description="Sigma-54 factor interaction" evidence="11">
    <location>
        <begin position="21"/>
        <end position="245"/>
    </location>
</feature>